<proteinExistence type="predicted"/>
<gene>
    <name evidence="1" type="ORF">KC19_8G073100</name>
</gene>
<reference evidence="1" key="1">
    <citation type="submission" date="2020-06" db="EMBL/GenBank/DDBJ databases">
        <title>WGS assembly of Ceratodon purpureus strain R40.</title>
        <authorList>
            <person name="Carey S.B."/>
            <person name="Jenkins J."/>
            <person name="Shu S."/>
            <person name="Lovell J.T."/>
            <person name="Sreedasyam A."/>
            <person name="Maumus F."/>
            <person name="Tiley G.P."/>
            <person name="Fernandez-Pozo N."/>
            <person name="Barry K."/>
            <person name="Chen C."/>
            <person name="Wang M."/>
            <person name="Lipzen A."/>
            <person name="Daum C."/>
            <person name="Saski C.A."/>
            <person name="Payton A.C."/>
            <person name="Mcbreen J.C."/>
            <person name="Conrad R.E."/>
            <person name="Kollar L.M."/>
            <person name="Olsson S."/>
            <person name="Huttunen S."/>
            <person name="Landis J.B."/>
            <person name="Wickett N.J."/>
            <person name="Johnson M.G."/>
            <person name="Rensing S.A."/>
            <person name="Grimwood J."/>
            <person name="Schmutz J."/>
            <person name="Mcdaniel S.F."/>
        </authorList>
    </citation>
    <scope>NUCLEOTIDE SEQUENCE</scope>
    <source>
        <strain evidence="1">R40</strain>
    </source>
</reference>
<accession>A0A8T0GY67</accession>
<dbReference type="AlphaFoldDB" id="A0A8T0GY67"/>
<sequence length="156" mass="17490">MWRLPPSTQSESPMTYPQPFSHDRVFFVSVFTLRIVAPMGGDEAVFMQFDEQYYMKNRLLIHLRSAMRIETVSSQRRPPDRGPRSSPTIAPARLAPQVVKVVVLINSAQLCACSRLLGGVLSRPADGVWTGALQSIECPTLRASPPPPTQMEFWSF</sequence>
<comment type="caution">
    <text evidence="1">The sequence shown here is derived from an EMBL/GenBank/DDBJ whole genome shotgun (WGS) entry which is preliminary data.</text>
</comment>
<dbReference type="EMBL" id="CM026429">
    <property type="protein sequence ID" value="KAG0563980.1"/>
    <property type="molecule type" value="Genomic_DNA"/>
</dbReference>
<protein>
    <submittedName>
        <fullName evidence="1">Uncharacterized protein</fullName>
    </submittedName>
</protein>
<organism evidence="1 2">
    <name type="scientific">Ceratodon purpureus</name>
    <name type="common">Fire moss</name>
    <name type="synonym">Dicranum purpureum</name>
    <dbReference type="NCBI Taxonomy" id="3225"/>
    <lineage>
        <taxon>Eukaryota</taxon>
        <taxon>Viridiplantae</taxon>
        <taxon>Streptophyta</taxon>
        <taxon>Embryophyta</taxon>
        <taxon>Bryophyta</taxon>
        <taxon>Bryophytina</taxon>
        <taxon>Bryopsida</taxon>
        <taxon>Dicranidae</taxon>
        <taxon>Pseudoditrichales</taxon>
        <taxon>Ditrichaceae</taxon>
        <taxon>Ceratodon</taxon>
    </lineage>
</organism>
<evidence type="ECO:0000313" key="1">
    <source>
        <dbReference type="EMBL" id="KAG0563980.1"/>
    </source>
</evidence>
<name>A0A8T0GY67_CERPU</name>
<keyword evidence="2" id="KW-1185">Reference proteome</keyword>
<dbReference type="Proteomes" id="UP000822688">
    <property type="component" value="Chromosome 8"/>
</dbReference>
<evidence type="ECO:0000313" key="2">
    <source>
        <dbReference type="Proteomes" id="UP000822688"/>
    </source>
</evidence>